<dbReference type="EMBL" id="JAFBFI010000012">
    <property type="protein sequence ID" value="MBM7693350.1"/>
    <property type="molecule type" value="Genomic_DNA"/>
</dbReference>
<dbReference type="InterPro" id="IPR016181">
    <property type="entry name" value="Acyl_CoA_acyltransferase"/>
</dbReference>
<dbReference type="Gene3D" id="3.40.630.30">
    <property type="match status" value="1"/>
</dbReference>
<dbReference type="CDD" id="cd04301">
    <property type="entry name" value="NAT_SF"/>
    <property type="match status" value="1"/>
</dbReference>
<accession>A0ABS2QJK5</accession>
<dbReference type="Pfam" id="PF00583">
    <property type="entry name" value="Acetyltransf_1"/>
    <property type="match status" value="1"/>
</dbReference>
<name>A0ABS2QJK5_9BACI</name>
<reference evidence="2 3" key="1">
    <citation type="submission" date="2021-01" db="EMBL/GenBank/DDBJ databases">
        <title>Genomic Encyclopedia of Type Strains, Phase IV (KMG-IV): sequencing the most valuable type-strain genomes for metagenomic binning, comparative biology and taxonomic classification.</title>
        <authorList>
            <person name="Goeker M."/>
        </authorList>
    </citation>
    <scope>NUCLEOTIDE SEQUENCE [LARGE SCALE GENOMIC DNA]</scope>
    <source>
        <strain evidence="2 3">DSM 105482</strain>
    </source>
</reference>
<evidence type="ECO:0000259" key="1">
    <source>
        <dbReference type="PROSITE" id="PS51186"/>
    </source>
</evidence>
<evidence type="ECO:0000313" key="3">
    <source>
        <dbReference type="Proteomes" id="UP000823486"/>
    </source>
</evidence>
<dbReference type="PROSITE" id="PS51186">
    <property type="entry name" value="GNAT"/>
    <property type="match status" value="1"/>
</dbReference>
<dbReference type="SUPFAM" id="SSF55729">
    <property type="entry name" value="Acyl-CoA N-acyltransferases (Nat)"/>
    <property type="match status" value="1"/>
</dbReference>
<sequence length="154" mass="17938">MEHIIRFANIEDKESCLTFDHQIDEQLLLSKIQLNQIILLEIDRVIRWYIKLDIIWSNLPFLSLIKVTGEIRGNGYGQELLKFLEKELKDKGYSVLLSSSQVNETEPQKWHRKNGFQECGILTGINGQGIGELFFKKELITKFYRASARPELVL</sequence>
<dbReference type="InterPro" id="IPR000182">
    <property type="entry name" value="GNAT_dom"/>
</dbReference>
<organism evidence="2 3">
    <name type="scientific">Peribacillus deserti</name>
    <dbReference type="NCBI Taxonomy" id="673318"/>
    <lineage>
        <taxon>Bacteria</taxon>
        <taxon>Bacillati</taxon>
        <taxon>Bacillota</taxon>
        <taxon>Bacilli</taxon>
        <taxon>Bacillales</taxon>
        <taxon>Bacillaceae</taxon>
        <taxon>Peribacillus</taxon>
    </lineage>
</organism>
<evidence type="ECO:0000313" key="2">
    <source>
        <dbReference type="EMBL" id="MBM7693350.1"/>
    </source>
</evidence>
<keyword evidence="3" id="KW-1185">Reference proteome</keyword>
<gene>
    <name evidence="2" type="ORF">JOC77_002790</name>
</gene>
<protein>
    <submittedName>
        <fullName evidence="2">GNAT superfamily N-acetyltransferase</fullName>
    </submittedName>
</protein>
<dbReference type="Proteomes" id="UP000823486">
    <property type="component" value="Unassembled WGS sequence"/>
</dbReference>
<proteinExistence type="predicted"/>
<feature type="domain" description="N-acetyltransferase" evidence="1">
    <location>
        <begin position="1"/>
        <end position="140"/>
    </location>
</feature>
<dbReference type="RefSeq" id="WP_204544051.1">
    <property type="nucleotide sequence ID" value="NZ_JAFBFI010000012.1"/>
</dbReference>
<comment type="caution">
    <text evidence="2">The sequence shown here is derived from an EMBL/GenBank/DDBJ whole genome shotgun (WGS) entry which is preliminary data.</text>
</comment>